<keyword evidence="1" id="KW-0732">Signal</keyword>
<organism evidence="3 4">
    <name type="scientific">Zoogloea oleivorans</name>
    <dbReference type="NCBI Taxonomy" id="1552750"/>
    <lineage>
        <taxon>Bacteria</taxon>
        <taxon>Pseudomonadati</taxon>
        <taxon>Pseudomonadota</taxon>
        <taxon>Betaproteobacteria</taxon>
        <taxon>Rhodocyclales</taxon>
        <taxon>Zoogloeaceae</taxon>
        <taxon>Zoogloea</taxon>
    </lineage>
</organism>
<dbReference type="Proteomes" id="UP000389128">
    <property type="component" value="Unassembled WGS sequence"/>
</dbReference>
<evidence type="ECO:0000313" key="4">
    <source>
        <dbReference type="Proteomes" id="UP000389128"/>
    </source>
</evidence>
<dbReference type="OrthoDB" id="9795827at2"/>
<dbReference type="Pfam" id="PF04187">
    <property type="entry name" value="Cofac_haem_bdg"/>
    <property type="match status" value="1"/>
</dbReference>
<protein>
    <recommendedName>
        <fullName evidence="2">Haem-binding uptake Tiki superfamily ChaN domain-containing protein</fullName>
    </recommendedName>
</protein>
<sequence>MKRLLIALLFFAPLPAAALEHIIDVRSGDEISVTELAARLRGSDYVLLGELHDNPHHHRRRAELIARLAPTGVVVIAEHLDSGRRLTPDSSKNLQLHMEEAGFDTRAWKWPIHEPLFSGLLGAGLPVTGGNISKDLARRIVREGDSALPHTLRAIINRAPLNPVAASILDADLLTSHCGQLEPARIPPMRLAQRARDASMAESLLAANIRPAVLVAGNGHVRTDYGVPQLLSVLKPDARIVSIAFVENDSSASATPHDYVWQTEATNRDDPCTGFGKNR</sequence>
<accession>A0A6C2D2A5</accession>
<evidence type="ECO:0000259" key="2">
    <source>
        <dbReference type="Pfam" id="PF04187"/>
    </source>
</evidence>
<dbReference type="Gene3D" id="3.40.50.11550">
    <property type="match status" value="2"/>
</dbReference>
<dbReference type="EMBL" id="SDKK01000007">
    <property type="protein sequence ID" value="TYC59642.1"/>
    <property type="molecule type" value="Genomic_DNA"/>
</dbReference>
<dbReference type="CDD" id="cd14727">
    <property type="entry name" value="ChanN-like"/>
    <property type="match status" value="1"/>
</dbReference>
<name>A0A6C2D2A5_9RHOO</name>
<proteinExistence type="predicted"/>
<dbReference type="SUPFAM" id="SSF159501">
    <property type="entry name" value="EreA/ChaN-like"/>
    <property type="match status" value="1"/>
</dbReference>
<dbReference type="RefSeq" id="WP_148578664.1">
    <property type="nucleotide sequence ID" value="NZ_SDKK01000007.1"/>
</dbReference>
<gene>
    <name evidence="3" type="ORF">ETQ85_08745</name>
</gene>
<feature type="signal peptide" evidence="1">
    <location>
        <begin position="1"/>
        <end position="18"/>
    </location>
</feature>
<feature type="chain" id="PRO_5025504897" description="Haem-binding uptake Tiki superfamily ChaN domain-containing protein" evidence="1">
    <location>
        <begin position="19"/>
        <end position="279"/>
    </location>
</feature>
<comment type="caution">
    <text evidence="3">The sequence shown here is derived from an EMBL/GenBank/DDBJ whole genome shotgun (WGS) entry which is preliminary data.</text>
</comment>
<reference evidence="3 4" key="1">
    <citation type="submission" date="2019-01" db="EMBL/GenBank/DDBJ databases">
        <title>Zoogloea oleivorans genome sequencing and assembly.</title>
        <authorList>
            <person name="Tancsics A."/>
            <person name="Farkas M."/>
            <person name="Kriszt B."/>
            <person name="Maroti G."/>
            <person name="Horvath B."/>
        </authorList>
    </citation>
    <scope>NUCLEOTIDE SEQUENCE [LARGE SCALE GENOMIC DNA]</scope>
    <source>
        <strain evidence="3 4">Buc</strain>
    </source>
</reference>
<dbReference type="InterPro" id="IPR007314">
    <property type="entry name" value="Cofac_haem-bd_dom"/>
</dbReference>
<dbReference type="AlphaFoldDB" id="A0A6C2D2A5"/>
<evidence type="ECO:0000313" key="3">
    <source>
        <dbReference type="EMBL" id="TYC59642.1"/>
    </source>
</evidence>
<keyword evidence="4" id="KW-1185">Reference proteome</keyword>
<evidence type="ECO:0000256" key="1">
    <source>
        <dbReference type="SAM" id="SignalP"/>
    </source>
</evidence>
<feature type="domain" description="Haem-binding uptake Tiki superfamily ChaN" evidence="2">
    <location>
        <begin position="36"/>
        <end position="230"/>
    </location>
</feature>